<dbReference type="RefSeq" id="WP_134523082.1">
    <property type="nucleotide sequence ID" value="NZ_LR027880.1"/>
</dbReference>
<dbReference type="Pfam" id="PF05136">
    <property type="entry name" value="Phage_portal_2"/>
    <property type="match status" value="1"/>
</dbReference>
<feature type="compositionally biased region" description="Polar residues" evidence="1">
    <location>
        <begin position="1"/>
        <end position="12"/>
    </location>
</feature>
<dbReference type="GO" id="GO:0005198">
    <property type="term" value="F:structural molecule activity"/>
    <property type="evidence" value="ECO:0007669"/>
    <property type="project" value="InterPro"/>
</dbReference>
<feature type="region of interest" description="Disordered" evidence="1">
    <location>
        <begin position="1"/>
        <end position="33"/>
    </location>
</feature>
<dbReference type="NCBIfam" id="TIGR01539">
    <property type="entry name" value="portal_lambda"/>
    <property type="match status" value="1"/>
</dbReference>
<dbReference type="GO" id="GO:0019068">
    <property type="term" value="P:virion assembly"/>
    <property type="evidence" value="ECO:0007669"/>
    <property type="project" value="InterPro"/>
</dbReference>
<gene>
    <name evidence="2" type="ORF">RIL182_00998</name>
</gene>
<evidence type="ECO:0000313" key="2">
    <source>
        <dbReference type="EMBL" id="VCV21128.1"/>
    </source>
</evidence>
<accession>A0AAQ2U9N5</accession>
<organism evidence="2 3">
    <name type="scientific">Roseburia intestinalis L1-82</name>
    <dbReference type="NCBI Taxonomy" id="536231"/>
    <lineage>
        <taxon>Bacteria</taxon>
        <taxon>Bacillati</taxon>
        <taxon>Bacillota</taxon>
        <taxon>Clostridia</taxon>
        <taxon>Lachnospirales</taxon>
        <taxon>Lachnospiraceae</taxon>
        <taxon>Roseburia</taxon>
    </lineage>
</organism>
<name>A0AAQ2U9N5_9FIRM</name>
<keyword evidence="3" id="KW-1185">Reference proteome</keyword>
<dbReference type="AlphaFoldDB" id="A0AAQ2U9N5"/>
<dbReference type="Proteomes" id="UP000294398">
    <property type="component" value="Chromosome"/>
</dbReference>
<evidence type="ECO:0000313" key="3">
    <source>
        <dbReference type="Proteomes" id="UP000294398"/>
    </source>
</evidence>
<dbReference type="GeneID" id="61432275"/>
<sequence>MQQITPSKTQGPPAQAATPEARPGSAAPRASNYGYSEAGASWKKKALKSFKASSSSPQWDIDHNNDTLRQRARMLYMAAPVATSAIKTNRTNVIGCGLKLNSRIDAERLGMSQEAAKEWQKKTEAEFKIWAEKKNACDATGVNDYYAMQQLALMSWLMSGDVFGLIKRVDPTPMCPYSLRIQLVEADRCSTPLINSGYYCFSTEGKAKNGNRIFDGVEINDNGMIQAYYFRNTYPHIIAAAETEWTRVEAYGEKTGLPNVLHVMESERPEQYRGVTYLAQIIEPLLQMRRYTEGELMAALVESFFTAFVTTDTGADEMPFNEVNGSEIEPSDPDDYEMGPGTINVMKPGEDIKFAAPTRPASGFSAFIRALCEQCGAALEIPADLLLKSFNASYSASRAALLEAWKAFKMRREWFANDFCKPIYEIWLSEAVALGRIQAPGFFSDPLIRAAWLGSDWIGPSQGQLDPTKEISAEILANQHGYSTHEQSTIRLNGGQWEANMNQLKRENEMIAEANGTTPEAQAEATQAIASLILQNSLKEDQQHAKADNPAASS</sequence>
<evidence type="ECO:0000256" key="1">
    <source>
        <dbReference type="SAM" id="MobiDB-lite"/>
    </source>
</evidence>
<protein>
    <submittedName>
        <fullName evidence="2">Portal</fullName>
    </submittedName>
</protein>
<proteinExistence type="predicted"/>
<dbReference type="EMBL" id="LR027880">
    <property type="protein sequence ID" value="VCV21128.1"/>
    <property type="molecule type" value="Genomic_DNA"/>
</dbReference>
<reference evidence="2 3" key="1">
    <citation type="submission" date="2018-09" db="EMBL/GenBank/DDBJ databases">
        <authorList>
            <person name="Petit M.-A."/>
            <person name="Lossouarn J."/>
        </authorList>
    </citation>
    <scope>NUCLEOTIDE SEQUENCE [LARGE SCALE GENOMIC DNA]</scope>
    <source>
        <strain evidence="2 3">L1-82</strain>
    </source>
</reference>
<dbReference type="InterPro" id="IPR006429">
    <property type="entry name" value="Phage_lambda_portal"/>
</dbReference>